<organism evidence="2 3">
    <name type="scientific">Paenibacillus dokdonensis</name>
    <dbReference type="NCBI Taxonomy" id="2567944"/>
    <lineage>
        <taxon>Bacteria</taxon>
        <taxon>Bacillati</taxon>
        <taxon>Bacillota</taxon>
        <taxon>Bacilli</taxon>
        <taxon>Bacillales</taxon>
        <taxon>Paenibacillaceae</taxon>
        <taxon>Paenibacillus</taxon>
    </lineage>
</organism>
<sequence length="426" mass="49319">MIAFIITRGSQMNALQTEISLREALPEITPVRLPELDTAAKLNDILATYDEPFFLTFYAGDTIKHAFKEQLQQWQTEMMHDFAGIIIQPLPAVHFKESQKSECATLWRTTAVIAEPNNGFTDRSHLPFDHYVLIDKQFQLLASYSWRYVTTDTLVPSRADILHRKNNHVEKKELLPMLKDYYALRNHQQDKTQDPLISIVLCTYNNANYLPWAVRSVLAQTYKNWELIIVDDRSTDGTQALLNSLEKDPRIQCLIQKQNQGKAACLNRALMEIKGIWLLELDADDWLTVDCLQKLADKACGMEPADVIYADHYEWTERLNGMLIYRGVKHSPPTLTYQGLLEKGLAIAPRMFLTKSLKDGNGWNTSAPWNGRLYEDIEILARFAKKETLHYIPLPLYNRRIRSSSITHIHAQEYKKWSSWMLDQNF</sequence>
<dbReference type="Pfam" id="PF00535">
    <property type="entry name" value="Glycos_transf_2"/>
    <property type="match status" value="1"/>
</dbReference>
<comment type="caution">
    <text evidence="2">The sequence shown here is derived from an EMBL/GenBank/DDBJ whole genome shotgun (WGS) entry which is preliminary data.</text>
</comment>
<dbReference type="Proteomes" id="UP001344632">
    <property type="component" value="Unassembled WGS sequence"/>
</dbReference>
<evidence type="ECO:0000313" key="3">
    <source>
        <dbReference type="Proteomes" id="UP001344632"/>
    </source>
</evidence>
<dbReference type="InterPro" id="IPR001173">
    <property type="entry name" value="Glyco_trans_2-like"/>
</dbReference>
<evidence type="ECO:0000259" key="1">
    <source>
        <dbReference type="Pfam" id="PF00535"/>
    </source>
</evidence>
<dbReference type="InterPro" id="IPR050834">
    <property type="entry name" value="Glycosyltransf_2"/>
</dbReference>
<name>A0ABU6GJU1_9BACL</name>
<reference evidence="2 3" key="1">
    <citation type="submission" date="2023-03" db="EMBL/GenBank/DDBJ databases">
        <title>Bacillus Genome Sequencing.</title>
        <authorList>
            <person name="Dunlap C."/>
        </authorList>
    </citation>
    <scope>NUCLEOTIDE SEQUENCE [LARGE SCALE GENOMIC DNA]</scope>
    <source>
        <strain evidence="2 3">BD-525</strain>
    </source>
</reference>
<dbReference type="InterPro" id="IPR029044">
    <property type="entry name" value="Nucleotide-diphossugar_trans"/>
</dbReference>
<feature type="domain" description="Glycosyltransferase 2-like" evidence="1">
    <location>
        <begin position="198"/>
        <end position="308"/>
    </location>
</feature>
<keyword evidence="3" id="KW-1185">Reference proteome</keyword>
<proteinExistence type="predicted"/>
<protein>
    <submittedName>
        <fullName evidence="2">Glycosyltransferase family A protein</fullName>
    </submittedName>
</protein>
<dbReference type="SUPFAM" id="SSF53448">
    <property type="entry name" value="Nucleotide-diphospho-sugar transferases"/>
    <property type="match status" value="1"/>
</dbReference>
<dbReference type="PANTHER" id="PTHR43685:SF2">
    <property type="entry name" value="GLYCOSYLTRANSFERASE 2-LIKE DOMAIN-CONTAINING PROTEIN"/>
    <property type="match status" value="1"/>
</dbReference>
<dbReference type="CDD" id="cd00761">
    <property type="entry name" value="Glyco_tranf_GTA_type"/>
    <property type="match status" value="1"/>
</dbReference>
<dbReference type="EMBL" id="JARLKZ010000005">
    <property type="protein sequence ID" value="MEC0239713.1"/>
    <property type="molecule type" value="Genomic_DNA"/>
</dbReference>
<dbReference type="Gene3D" id="3.90.550.10">
    <property type="entry name" value="Spore Coat Polysaccharide Biosynthesis Protein SpsA, Chain A"/>
    <property type="match status" value="1"/>
</dbReference>
<accession>A0ABU6GJU1</accession>
<gene>
    <name evidence="2" type="ORF">P4H66_07550</name>
</gene>
<dbReference type="RefSeq" id="WP_326086945.1">
    <property type="nucleotide sequence ID" value="NZ_JARLKZ010000005.1"/>
</dbReference>
<evidence type="ECO:0000313" key="2">
    <source>
        <dbReference type="EMBL" id="MEC0239713.1"/>
    </source>
</evidence>
<dbReference type="PANTHER" id="PTHR43685">
    <property type="entry name" value="GLYCOSYLTRANSFERASE"/>
    <property type="match status" value="1"/>
</dbReference>